<feature type="region of interest" description="Disordered" evidence="1">
    <location>
        <begin position="209"/>
        <end position="291"/>
    </location>
</feature>
<evidence type="ECO:0000256" key="1">
    <source>
        <dbReference type="SAM" id="MobiDB-lite"/>
    </source>
</evidence>
<proteinExistence type="predicted"/>
<evidence type="ECO:0000313" key="3">
    <source>
        <dbReference type="EMBL" id="CAG9136932.1"/>
    </source>
</evidence>
<keyword evidence="4" id="KW-1185">Reference proteome</keyword>
<name>A0A8S4G790_PLUXY</name>
<dbReference type="AlphaFoldDB" id="A0A8S4G790"/>
<dbReference type="EMBL" id="CAJHNJ030000169">
    <property type="protein sequence ID" value="CAG9136913.1"/>
    <property type="molecule type" value="Genomic_DNA"/>
</dbReference>
<dbReference type="EMBL" id="CAJHNJ030000170">
    <property type="protein sequence ID" value="CAG9136932.1"/>
    <property type="molecule type" value="Genomic_DNA"/>
</dbReference>
<accession>A0A8S4G790</accession>
<dbReference type="Proteomes" id="UP000653454">
    <property type="component" value="Unassembled WGS sequence"/>
</dbReference>
<feature type="compositionally biased region" description="Basic and acidic residues" evidence="1">
    <location>
        <begin position="276"/>
        <end position="285"/>
    </location>
</feature>
<dbReference type="Gene3D" id="3.30.70.1820">
    <property type="entry name" value="L1 transposable element, RRM domain"/>
    <property type="match status" value="1"/>
</dbReference>
<evidence type="ECO:0000313" key="4">
    <source>
        <dbReference type="Proteomes" id="UP000653454"/>
    </source>
</evidence>
<reference evidence="2" key="1">
    <citation type="submission" date="2020-11" db="EMBL/GenBank/DDBJ databases">
        <authorList>
            <person name="Whiteford S."/>
        </authorList>
    </citation>
    <scope>NUCLEOTIDE SEQUENCE</scope>
</reference>
<organism evidence="2 4">
    <name type="scientific">Plutella xylostella</name>
    <name type="common">Diamondback moth</name>
    <name type="synonym">Plutella maculipennis</name>
    <dbReference type="NCBI Taxonomy" id="51655"/>
    <lineage>
        <taxon>Eukaryota</taxon>
        <taxon>Metazoa</taxon>
        <taxon>Ecdysozoa</taxon>
        <taxon>Arthropoda</taxon>
        <taxon>Hexapoda</taxon>
        <taxon>Insecta</taxon>
        <taxon>Pterygota</taxon>
        <taxon>Neoptera</taxon>
        <taxon>Endopterygota</taxon>
        <taxon>Lepidoptera</taxon>
        <taxon>Glossata</taxon>
        <taxon>Ditrysia</taxon>
        <taxon>Yponomeutoidea</taxon>
        <taxon>Plutellidae</taxon>
        <taxon>Plutella</taxon>
    </lineage>
</organism>
<evidence type="ECO:0000313" key="2">
    <source>
        <dbReference type="EMBL" id="CAG9136913.1"/>
    </source>
</evidence>
<comment type="caution">
    <text evidence="2">The sequence shown here is derived from an EMBL/GenBank/DDBJ whole genome shotgun (WGS) entry which is preliminary data.</text>
</comment>
<gene>
    <name evidence="2" type="ORF">PLXY2_LOCUS15170</name>
    <name evidence="3" type="ORF">PLXY2_LOCUS15181</name>
</gene>
<feature type="compositionally biased region" description="Low complexity" evidence="1">
    <location>
        <begin position="242"/>
        <end position="252"/>
    </location>
</feature>
<feature type="compositionally biased region" description="Polar residues" evidence="1">
    <location>
        <begin position="253"/>
        <end position="265"/>
    </location>
</feature>
<sequence length="291" mass="33192">MGDSSNATLLIAINKIGTDLSLRLSNLEDKIESTETRITTKINHNIDEKFGKLQEEVDLLQSKQLEQERRIDALERQLKRRNLIIFGIAEEEKSYHELEKIVLELLSGKLDVECTQSEIQEVKRIGVKKSGDKPRPILLTIASMGKKIEICQNKHKLQDTGSYIKEDYSKKVLEIRKSLQEDLKREIGNGNRAYLKYDKLIVIPKSNKRALSVSPNKNEKSSTLISPQTTPNEQVTKKNKRSTNSSPRTNNSIVNFMNRNNSMNHQRPCIASSSSDKTDKTKENKTNSQKK</sequence>
<feature type="compositionally biased region" description="Polar residues" evidence="1">
    <location>
        <begin position="213"/>
        <end position="234"/>
    </location>
</feature>
<protein>
    <submittedName>
        <fullName evidence="2">(diamondback moth) hypothetical protein</fullName>
    </submittedName>
</protein>